<dbReference type="EMBL" id="SRXW01000010">
    <property type="protein sequence ID" value="TGY87068.1"/>
    <property type="molecule type" value="Genomic_DNA"/>
</dbReference>
<comment type="caution">
    <text evidence="3">The sequence shown here is derived from an EMBL/GenBank/DDBJ whole genome shotgun (WGS) entry which is preliminary data.</text>
</comment>
<protein>
    <submittedName>
        <fullName evidence="3">IS481 family transposase</fullName>
    </submittedName>
</protein>
<reference evidence="3 4" key="1">
    <citation type="journal article" date="2017" name="Int. J. Syst. Evol. Microbiol.">
        <title>Marinicauda algicola sp. nov., isolated from a marine red alga Rhodosorus marinus.</title>
        <authorList>
            <person name="Jeong S.E."/>
            <person name="Jeon S.H."/>
            <person name="Chun B.H."/>
            <person name="Kim D.W."/>
            <person name="Jeon C.O."/>
        </authorList>
    </citation>
    <scope>NUCLEOTIDE SEQUENCE [LARGE SCALE GENOMIC DNA]</scope>
    <source>
        <strain evidence="3 4">JCM 31718</strain>
    </source>
</reference>
<evidence type="ECO:0000313" key="1">
    <source>
        <dbReference type="EMBL" id="TGY87068.1"/>
    </source>
</evidence>
<dbReference type="Proteomes" id="UP000308054">
    <property type="component" value="Unassembled WGS sequence"/>
</dbReference>
<keyword evidence="4" id="KW-1185">Reference proteome</keyword>
<sequence>ERFYNFARPHGAFGGKTPYEALRERL</sequence>
<proteinExistence type="predicted"/>
<accession>A0A4S2GXC1</accession>
<feature type="non-terminal residue" evidence="3">
    <location>
        <position position="1"/>
    </location>
</feature>
<evidence type="ECO:0000313" key="4">
    <source>
        <dbReference type="Proteomes" id="UP000308054"/>
    </source>
</evidence>
<dbReference type="EMBL" id="SRXW01000005">
    <property type="protein sequence ID" value="TGY87684.1"/>
    <property type="molecule type" value="Genomic_DNA"/>
</dbReference>
<organism evidence="3 4">
    <name type="scientific">Marinicauda algicola</name>
    <dbReference type="NCBI Taxonomy" id="2029849"/>
    <lineage>
        <taxon>Bacteria</taxon>
        <taxon>Pseudomonadati</taxon>
        <taxon>Pseudomonadota</taxon>
        <taxon>Alphaproteobacteria</taxon>
        <taxon>Maricaulales</taxon>
        <taxon>Maricaulaceae</taxon>
        <taxon>Marinicauda</taxon>
    </lineage>
</organism>
<dbReference type="EMBL" id="SRXW01000006">
    <property type="protein sequence ID" value="TGY87486.1"/>
    <property type="molecule type" value="Genomic_DNA"/>
</dbReference>
<evidence type="ECO:0000313" key="2">
    <source>
        <dbReference type="EMBL" id="TGY87486.1"/>
    </source>
</evidence>
<dbReference type="AlphaFoldDB" id="A0A4S2GXC1"/>
<gene>
    <name evidence="3" type="ORF">E5163_13880</name>
    <name evidence="2" type="ORF">E5163_14740</name>
    <name evidence="1" type="ORF">E5163_16550</name>
</gene>
<name>A0A4S2GXC1_9PROT</name>
<evidence type="ECO:0000313" key="3">
    <source>
        <dbReference type="EMBL" id="TGY87684.1"/>
    </source>
</evidence>
<reference evidence="3" key="2">
    <citation type="submission" date="2019-04" db="EMBL/GenBank/DDBJ databases">
        <authorList>
            <person name="Liu B.-T."/>
            <person name="Zhai T.-J."/>
            <person name="Chen G.-J."/>
            <person name="Du Z.-J."/>
        </authorList>
    </citation>
    <scope>NUCLEOTIDE SEQUENCE</scope>
    <source>
        <strain evidence="3">JCM 31718</strain>
    </source>
</reference>